<reference evidence="10 11" key="1">
    <citation type="submission" date="2020-06" db="EMBL/GenBank/DDBJ databases">
        <title>Altererythrobacter lutimaris sp. nov., a marine bacterium isolated from a tidal flat.</title>
        <authorList>
            <person name="Kim D."/>
            <person name="Yoo Y."/>
            <person name="Kim J.-J."/>
        </authorList>
    </citation>
    <scope>NUCLEOTIDE SEQUENCE [LARGE SCALE GENOMIC DNA]</scope>
    <source>
        <strain evidence="10 11">JGD-16</strain>
    </source>
</reference>
<dbReference type="SUPFAM" id="SSF53474">
    <property type="entry name" value="alpha/beta-Hydrolases"/>
    <property type="match status" value="1"/>
</dbReference>
<protein>
    <recommendedName>
        <fullName evidence="3">prolyl oligopeptidase</fullName>
        <ecNumber evidence="3">3.4.21.26</ecNumber>
    </recommendedName>
</protein>
<name>A0A850H9F8_9SPHN</name>
<feature type="chain" id="PRO_5032522873" description="prolyl oligopeptidase" evidence="7">
    <location>
        <begin position="22"/>
        <end position="724"/>
    </location>
</feature>
<accession>A0A850H9F8</accession>
<keyword evidence="11" id="KW-1185">Reference proteome</keyword>
<dbReference type="Proteomes" id="UP000546031">
    <property type="component" value="Unassembled WGS sequence"/>
</dbReference>
<dbReference type="InterPro" id="IPR001375">
    <property type="entry name" value="Peptidase_S9_cat"/>
</dbReference>
<dbReference type="Gene3D" id="2.130.10.120">
    <property type="entry name" value="Prolyl oligopeptidase, N-terminal domain"/>
    <property type="match status" value="1"/>
</dbReference>
<evidence type="ECO:0000256" key="5">
    <source>
        <dbReference type="ARBA" id="ARBA00022801"/>
    </source>
</evidence>
<feature type="domain" description="Peptidase S9 prolyl oligopeptidase catalytic" evidence="8">
    <location>
        <begin position="500"/>
        <end position="712"/>
    </location>
</feature>
<keyword evidence="5" id="KW-0378">Hydrolase</keyword>
<evidence type="ECO:0000313" key="10">
    <source>
        <dbReference type="EMBL" id="NVE94130.1"/>
    </source>
</evidence>
<evidence type="ECO:0000256" key="3">
    <source>
        <dbReference type="ARBA" id="ARBA00011897"/>
    </source>
</evidence>
<dbReference type="PANTHER" id="PTHR42881">
    <property type="entry name" value="PROLYL ENDOPEPTIDASE"/>
    <property type="match status" value="1"/>
</dbReference>
<dbReference type="RefSeq" id="WP_176272442.1">
    <property type="nucleotide sequence ID" value="NZ_JABWTA010000001.1"/>
</dbReference>
<feature type="domain" description="Peptidase S9A N-terminal" evidence="9">
    <location>
        <begin position="30"/>
        <end position="440"/>
    </location>
</feature>
<sequence>MRLVIALAAALSALSAVPAVAERIAPPEYPESRAEPVSETIFGEAISDPYRWLEADIRQSEDVAEWVEAQNAVTRSYLEQIPQRAWFRERLGGLMDYERFGIPRRAGERYFYTRNVGLQNQPQLFVRDGLSRPSRLLLDPNQWSEDGTIALSTWEPSPDGSLLAFSQQVAGSDWRTIRVIDVASGMLLDSAVRWVKFSRIAWVGNHGFFYSRFPEPDEDAGYLAPNFDHAVYFHRVGTSQSRDSLVFASPKVPERRHEARVTSDGRWAIITSQTGTDARHSVRLIKLRNAKRSGFRQWQSRPMITSQEHEWEFLASVNGWLYFLTDYNATRGQILAFDPSRRRSKWRQVLGEGEQTISGASIVGNHLLVETIVEAATKAELYDLAGRPLTGFALAQHGTASGFGGKPGDPETFYSFASFNRPDTVYRLDLATGETEPFAEPDLTFVPDDYLVEQRFFTSKDGTRVPIFIVRSRELAESGKPAPTLLYGYGGFDVSLTPGFSSKRMAWLEAGGVFALANVRGGGELGKAWHEAGRGPNKQNSFDDFIAAGEFLKAEGYTTADGLAIEGRSNGGLMVAAVVNQRPDLFDAAHAAVGVMDMLRFDRWTAGRFWVDDYGSPSKEADFRLLRSYSPYHNVAQQTDYPAVLITTADTDDRVVPAHSFKYAARLQNDSTGVNPKLIRVENGAGHGRGKPTEMRVEESADVLSFLAYHTGLSIDSGNIHKKR</sequence>
<proteinExistence type="inferred from homology"/>
<dbReference type="InterPro" id="IPR051167">
    <property type="entry name" value="Prolyl_oligopep/macrocyclase"/>
</dbReference>
<dbReference type="InterPro" id="IPR002471">
    <property type="entry name" value="Pept_S9_AS"/>
</dbReference>
<dbReference type="Pfam" id="PF02897">
    <property type="entry name" value="Peptidase_S9_N"/>
    <property type="match status" value="1"/>
</dbReference>
<dbReference type="GO" id="GO:0004252">
    <property type="term" value="F:serine-type endopeptidase activity"/>
    <property type="evidence" value="ECO:0007669"/>
    <property type="project" value="UniProtKB-EC"/>
</dbReference>
<evidence type="ECO:0000313" key="11">
    <source>
        <dbReference type="Proteomes" id="UP000546031"/>
    </source>
</evidence>
<comment type="caution">
    <text evidence="10">The sequence shown here is derived from an EMBL/GenBank/DDBJ whole genome shotgun (WGS) entry which is preliminary data.</text>
</comment>
<gene>
    <name evidence="10" type="ORF">HUO12_04375</name>
</gene>
<dbReference type="GO" id="GO:0070012">
    <property type="term" value="F:oligopeptidase activity"/>
    <property type="evidence" value="ECO:0007669"/>
    <property type="project" value="TreeGrafter"/>
</dbReference>
<dbReference type="PROSITE" id="PS00708">
    <property type="entry name" value="PRO_ENDOPEP_SER"/>
    <property type="match status" value="1"/>
</dbReference>
<keyword evidence="4" id="KW-0645">Protease</keyword>
<evidence type="ECO:0000256" key="7">
    <source>
        <dbReference type="SAM" id="SignalP"/>
    </source>
</evidence>
<evidence type="ECO:0000256" key="4">
    <source>
        <dbReference type="ARBA" id="ARBA00022670"/>
    </source>
</evidence>
<comment type="catalytic activity">
    <reaction evidence="1">
        <text>Hydrolysis of Pro-|-Xaa &gt;&gt; Ala-|-Xaa in oligopeptides.</text>
        <dbReference type="EC" id="3.4.21.26"/>
    </reaction>
</comment>
<dbReference type="PANTHER" id="PTHR42881:SF2">
    <property type="entry name" value="PROLYL ENDOPEPTIDASE"/>
    <property type="match status" value="1"/>
</dbReference>
<dbReference type="InterPro" id="IPR002470">
    <property type="entry name" value="Peptidase_S9A"/>
</dbReference>
<dbReference type="FunFam" id="3.40.50.1820:FF:000005">
    <property type="entry name" value="Prolyl endopeptidase"/>
    <property type="match status" value="1"/>
</dbReference>
<dbReference type="EC" id="3.4.21.26" evidence="3"/>
<dbReference type="SUPFAM" id="SSF50993">
    <property type="entry name" value="Peptidase/esterase 'gauge' domain"/>
    <property type="match status" value="1"/>
</dbReference>
<comment type="similarity">
    <text evidence="2">Belongs to the peptidase S9A family.</text>
</comment>
<evidence type="ECO:0000259" key="8">
    <source>
        <dbReference type="Pfam" id="PF00326"/>
    </source>
</evidence>
<keyword evidence="7" id="KW-0732">Signal</keyword>
<feature type="signal peptide" evidence="7">
    <location>
        <begin position="1"/>
        <end position="21"/>
    </location>
</feature>
<dbReference type="PRINTS" id="PR00862">
    <property type="entry name" value="PROLIGOPTASE"/>
</dbReference>
<dbReference type="GO" id="GO:0006508">
    <property type="term" value="P:proteolysis"/>
    <property type="evidence" value="ECO:0007669"/>
    <property type="project" value="UniProtKB-KW"/>
</dbReference>
<dbReference type="EMBL" id="JABWTA010000001">
    <property type="protein sequence ID" value="NVE94130.1"/>
    <property type="molecule type" value="Genomic_DNA"/>
</dbReference>
<dbReference type="Pfam" id="PF00326">
    <property type="entry name" value="Peptidase_S9"/>
    <property type="match status" value="1"/>
</dbReference>
<evidence type="ECO:0000256" key="1">
    <source>
        <dbReference type="ARBA" id="ARBA00001070"/>
    </source>
</evidence>
<evidence type="ECO:0000256" key="6">
    <source>
        <dbReference type="ARBA" id="ARBA00022825"/>
    </source>
</evidence>
<dbReference type="InterPro" id="IPR023302">
    <property type="entry name" value="Pept_S9A_N"/>
</dbReference>
<dbReference type="InterPro" id="IPR029058">
    <property type="entry name" value="AB_hydrolase_fold"/>
</dbReference>
<keyword evidence="6" id="KW-0720">Serine protease</keyword>
<dbReference type="GO" id="GO:0005829">
    <property type="term" value="C:cytosol"/>
    <property type="evidence" value="ECO:0007669"/>
    <property type="project" value="TreeGrafter"/>
</dbReference>
<evidence type="ECO:0000256" key="2">
    <source>
        <dbReference type="ARBA" id="ARBA00005228"/>
    </source>
</evidence>
<organism evidence="10 11">
    <name type="scientific">Altererythrobacter lutimaris</name>
    <dbReference type="NCBI Taxonomy" id="2743979"/>
    <lineage>
        <taxon>Bacteria</taxon>
        <taxon>Pseudomonadati</taxon>
        <taxon>Pseudomonadota</taxon>
        <taxon>Alphaproteobacteria</taxon>
        <taxon>Sphingomonadales</taxon>
        <taxon>Erythrobacteraceae</taxon>
        <taxon>Altererythrobacter</taxon>
    </lineage>
</organism>
<dbReference type="AlphaFoldDB" id="A0A850H9F8"/>
<dbReference type="Gene3D" id="3.40.50.1820">
    <property type="entry name" value="alpha/beta hydrolase"/>
    <property type="match status" value="1"/>
</dbReference>
<evidence type="ECO:0000259" key="9">
    <source>
        <dbReference type="Pfam" id="PF02897"/>
    </source>
</evidence>